<dbReference type="Gene3D" id="1.10.10.10">
    <property type="entry name" value="Winged helix-like DNA-binding domain superfamily/Winged helix DNA-binding domain"/>
    <property type="match status" value="1"/>
</dbReference>
<evidence type="ECO:0000259" key="5">
    <source>
        <dbReference type="PROSITE" id="PS50931"/>
    </source>
</evidence>
<keyword evidence="2" id="KW-0805">Transcription regulation</keyword>
<dbReference type="STRING" id="521013.SAMN04488567_1904"/>
<dbReference type="InterPro" id="IPR005119">
    <property type="entry name" value="LysR_subst-bd"/>
</dbReference>
<dbReference type="PANTHER" id="PTHR30537:SF74">
    <property type="entry name" value="HTH-TYPE TRANSCRIPTIONAL REGULATOR TRPI"/>
    <property type="match status" value="1"/>
</dbReference>
<dbReference type="InterPro" id="IPR036388">
    <property type="entry name" value="WH-like_DNA-bd_sf"/>
</dbReference>
<evidence type="ECO:0000256" key="3">
    <source>
        <dbReference type="ARBA" id="ARBA00023125"/>
    </source>
</evidence>
<dbReference type="InterPro" id="IPR000847">
    <property type="entry name" value="LysR_HTH_N"/>
</dbReference>
<dbReference type="PROSITE" id="PS50931">
    <property type="entry name" value="HTH_LYSR"/>
    <property type="match status" value="1"/>
</dbReference>
<evidence type="ECO:0000256" key="2">
    <source>
        <dbReference type="ARBA" id="ARBA00023015"/>
    </source>
</evidence>
<dbReference type="SUPFAM" id="SSF53850">
    <property type="entry name" value="Periplasmic binding protein-like II"/>
    <property type="match status" value="1"/>
</dbReference>
<proteinExistence type="inferred from homology"/>
<dbReference type="Proteomes" id="UP000198922">
    <property type="component" value="Unassembled WGS sequence"/>
</dbReference>
<feature type="domain" description="HTH lysR-type" evidence="5">
    <location>
        <begin position="7"/>
        <end position="64"/>
    </location>
</feature>
<dbReference type="Pfam" id="PF03466">
    <property type="entry name" value="LysR_substrate"/>
    <property type="match status" value="1"/>
</dbReference>
<dbReference type="InterPro" id="IPR058163">
    <property type="entry name" value="LysR-type_TF_proteobact-type"/>
</dbReference>
<dbReference type="CDD" id="cd08432">
    <property type="entry name" value="PBP2_GcdR_TrpI_HvrB_AmpR_like"/>
    <property type="match status" value="1"/>
</dbReference>
<dbReference type="GO" id="GO:0043565">
    <property type="term" value="F:sequence-specific DNA binding"/>
    <property type="evidence" value="ECO:0007669"/>
    <property type="project" value="TreeGrafter"/>
</dbReference>
<comment type="similarity">
    <text evidence="1">Belongs to the LysR transcriptional regulatory family.</text>
</comment>
<accession>A0A1G7DEG1</accession>
<keyword evidence="7" id="KW-1185">Reference proteome</keyword>
<dbReference type="SUPFAM" id="SSF46785">
    <property type="entry name" value="Winged helix' DNA-binding domain"/>
    <property type="match status" value="1"/>
</dbReference>
<keyword evidence="3" id="KW-0238">DNA-binding</keyword>
<dbReference type="Gene3D" id="3.40.190.10">
    <property type="entry name" value="Periplasmic binding protein-like II"/>
    <property type="match status" value="2"/>
</dbReference>
<dbReference type="Pfam" id="PF00126">
    <property type="entry name" value="HTH_1"/>
    <property type="match status" value="1"/>
</dbReference>
<dbReference type="PANTHER" id="PTHR30537">
    <property type="entry name" value="HTH-TYPE TRANSCRIPTIONAL REGULATOR"/>
    <property type="match status" value="1"/>
</dbReference>
<dbReference type="EMBL" id="FNAT01000002">
    <property type="protein sequence ID" value="SDE49911.1"/>
    <property type="molecule type" value="Genomic_DNA"/>
</dbReference>
<dbReference type="GO" id="GO:0006351">
    <property type="term" value="P:DNA-templated transcription"/>
    <property type="evidence" value="ECO:0007669"/>
    <property type="project" value="TreeGrafter"/>
</dbReference>
<evidence type="ECO:0000313" key="7">
    <source>
        <dbReference type="Proteomes" id="UP000198922"/>
    </source>
</evidence>
<keyword evidence="4" id="KW-0804">Transcription</keyword>
<name>A0A1G7DEG1_9RHOB</name>
<organism evidence="6 7">
    <name type="scientific">Limimaricola pyoseonensis</name>
    <dbReference type="NCBI Taxonomy" id="521013"/>
    <lineage>
        <taxon>Bacteria</taxon>
        <taxon>Pseudomonadati</taxon>
        <taxon>Pseudomonadota</taxon>
        <taxon>Alphaproteobacteria</taxon>
        <taxon>Rhodobacterales</taxon>
        <taxon>Paracoccaceae</taxon>
        <taxon>Limimaricola</taxon>
    </lineage>
</organism>
<evidence type="ECO:0000313" key="6">
    <source>
        <dbReference type="EMBL" id="SDE49911.1"/>
    </source>
</evidence>
<dbReference type="PRINTS" id="PR00039">
    <property type="entry name" value="HTHLYSR"/>
</dbReference>
<dbReference type="AlphaFoldDB" id="A0A1G7DEG1"/>
<evidence type="ECO:0000256" key="4">
    <source>
        <dbReference type="ARBA" id="ARBA00023163"/>
    </source>
</evidence>
<dbReference type="GO" id="GO:0003700">
    <property type="term" value="F:DNA-binding transcription factor activity"/>
    <property type="evidence" value="ECO:0007669"/>
    <property type="project" value="InterPro"/>
</dbReference>
<evidence type="ECO:0000256" key="1">
    <source>
        <dbReference type="ARBA" id="ARBA00009437"/>
    </source>
</evidence>
<sequence>MLRLSLPPLNGLRAFEVAGRHLSFRGASEELGVTQGAVAQQVRGLEQQLGLQLFLRESRGLGFTEIGRVYHAAVSQAFRQLGEATARLRPAPDQVTISVTPTFASKWLIPRLPRFAAAYPGVDLRVMATERVASFRSDGIDLAVRLGNPPFGASLRADLLFRQEVVAVCAPELLPEGRAALSAEELAGLTLLHDTHDLWPRYMADAFGPSGPASGPASGKGIRFSQTTLALDAALAGQGVALAARVLVNRDLAAGRLVQPVDHRLATGPDYYILAPRRTMSRAAEAARDWILGHSESDG</sequence>
<gene>
    <name evidence="6" type="ORF">SAMN04488567_1904</name>
</gene>
<dbReference type="InterPro" id="IPR036390">
    <property type="entry name" value="WH_DNA-bd_sf"/>
</dbReference>
<protein>
    <submittedName>
        <fullName evidence="6">LysR family transcriptional regulator, glycine cleavage system transcriptional activator</fullName>
    </submittedName>
</protein>
<reference evidence="7" key="1">
    <citation type="submission" date="2016-10" db="EMBL/GenBank/DDBJ databases">
        <authorList>
            <person name="Varghese N."/>
            <person name="Submissions S."/>
        </authorList>
    </citation>
    <scope>NUCLEOTIDE SEQUENCE [LARGE SCALE GENOMIC DNA]</scope>
    <source>
        <strain evidence="7">DSM 21424</strain>
    </source>
</reference>